<protein>
    <submittedName>
        <fullName evidence="1">Uncharacterized protein</fullName>
    </submittedName>
</protein>
<proteinExistence type="predicted"/>
<gene>
    <name evidence="1" type="ORF">FHW37_102790</name>
</gene>
<keyword evidence="2" id="KW-1185">Reference proteome</keyword>
<dbReference type="OrthoDB" id="6555316at2"/>
<evidence type="ECO:0000313" key="1">
    <source>
        <dbReference type="EMBL" id="TWF57149.1"/>
    </source>
</evidence>
<organism evidence="1 2">
    <name type="scientific">Neorhizobium alkalisoli</name>
    <dbReference type="NCBI Taxonomy" id="528178"/>
    <lineage>
        <taxon>Bacteria</taxon>
        <taxon>Pseudomonadati</taxon>
        <taxon>Pseudomonadota</taxon>
        <taxon>Alphaproteobacteria</taxon>
        <taxon>Hyphomicrobiales</taxon>
        <taxon>Rhizobiaceae</taxon>
        <taxon>Rhizobium/Agrobacterium group</taxon>
        <taxon>Neorhizobium</taxon>
    </lineage>
</organism>
<dbReference type="AlphaFoldDB" id="A0A561R3H4"/>
<comment type="caution">
    <text evidence="1">The sequence shown here is derived from an EMBL/GenBank/DDBJ whole genome shotgun (WGS) entry which is preliminary data.</text>
</comment>
<dbReference type="Proteomes" id="UP000320653">
    <property type="component" value="Unassembled WGS sequence"/>
</dbReference>
<dbReference type="RefSeq" id="WP_145635428.1">
    <property type="nucleotide sequence ID" value="NZ_VIWP01000002.1"/>
</dbReference>
<reference evidence="1 2" key="1">
    <citation type="submission" date="2019-06" db="EMBL/GenBank/DDBJ databases">
        <title>Sorghum-associated microbial communities from plants grown in Nebraska, USA.</title>
        <authorList>
            <person name="Schachtman D."/>
        </authorList>
    </citation>
    <scope>NUCLEOTIDE SEQUENCE [LARGE SCALE GENOMIC DNA]</scope>
    <source>
        <strain evidence="1 2">1225</strain>
    </source>
</reference>
<sequence>MKGYLNVSAPREQRRPMIGVMLPGTNAVEIFAATVEMVKEFDFLIYLPNIDGKARAAFDRLEARFTTDISFFILNAAQLDVVLTFGCLPHVAHGNLLLLTALMREIGVTVLDIQHGLYQWGINFTDDSREQGYSGTSGISMPISTLADQQITWAGVNGIGYPRYKREHLAQPQSHAPILVATNTNWHIYGEEDRYRFRHILRQLFCSLPRTRFIWKPHPAEWSPTNPVLLELINAIRAEPKDFPNVTLVGGGQGDQSTLTELIGRCRAGIATVGTAVIDFEMLRKPCAIFECGAVSSLNAHFVRKDQFGNLKQLLIWLKALEEDTPPPVTGQLVPFDQTALVSYISEAVSRTSSLRVSSERLLPILMRYQRLACC</sequence>
<dbReference type="EMBL" id="VIWP01000002">
    <property type="protein sequence ID" value="TWF57149.1"/>
    <property type="molecule type" value="Genomic_DNA"/>
</dbReference>
<name>A0A561R3H4_9HYPH</name>
<accession>A0A561R3H4</accession>
<evidence type="ECO:0000313" key="2">
    <source>
        <dbReference type="Proteomes" id="UP000320653"/>
    </source>
</evidence>